<dbReference type="AlphaFoldDB" id="A0A084SWY3"/>
<dbReference type="RefSeq" id="WP_043393598.1">
    <property type="nucleotide sequence ID" value="NZ_JPMI01000075.1"/>
</dbReference>
<evidence type="ECO:0008006" key="4">
    <source>
        <dbReference type="Google" id="ProtNLM"/>
    </source>
</evidence>
<organism evidence="2 3">
    <name type="scientific">Archangium violaceum Cb vi76</name>
    <dbReference type="NCBI Taxonomy" id="1406225"/>
    <lineage>
        <taxon>Bacteria</taxon>
        <taxon>Pseudomonadati</taxon>
        <taxon>Myxococcota</taxon>
        <taxon>Myxococcia</taxon>
        <taxon>Myxococcales</taxon>
        <taxon>Cystobacterineae</taxon>
        <taxon>Archangiaceae</taxon>
        <taxon>Archangium</taxon>
    </lineage>
</organism>
<proteinExistence type="predicted"/>
<feature type="signal peptide" evidence="1">
    <location>
        <begin position="1"/>
        <end position="24"/>
    </location>
</feature>
<evidence type="ECO:0000313" key="3">
    <source>
        <dbReference type="Proteomes" id="UP000028547"/>
    </source>
</evidence>
<comment type="caution">
    <text evidence="2">The sequence shown here is derived from an EMBL/GenBank/DDBJ whole genome shotgun (WGS) entry which is preliminary data.</text>
</comment>
<dbReference type="Proteomes" id="UP000028547">
    <property type="component" value="Unassembled WGS sequence"/>
</dbReference>
<evidence type="ECO:0000313" key="2">
    <source>
        <dbReference type="EMBL" id="KFA92968.1"/>
    </source>
</evidence>
<gene>
    <name evidence="2" type="ORF">Q664_11800</name>
</gene>
<accession>A0A084SWY3</accession>
<name>A0A084SWY3_9BACT</name>
<reference evidence="2 3" key="1">
    <citation type="submission" date="2014-07" db="EMBL/GenBank/DDBJ databases">
        <title>Draft Genome Sequence of Gephyronic Acid Producer, Cystobacter violaceus Strain Cb vi76.</title>
        <authorList>
            <person name="Stevens D.C."/>
            <person name="Young J."/>
            <person name="Carmichael R."/>
            <person name="Tan J."/>
            <person name="Taylor R.E."/>
        </authorList>
    </citation>
    <scope>NUCLEOTIDE SEQUENCE [LARGE SCALE GENOMIC DNA]</scope>
    <source>
        <strain evidence="2 3">Cb vi76</strain>
    </source>
</reference>
<protein>
    <recommendedName>
        <fullName evidence="4">Peptidase M23</fullName>
    </recommendedName>
</protein>
<feature type="chain" id="PRO_5001781884" description="Peptidase M23" evidence="1">
    <location>
        <begin position="25"/>
        <end position="177"/>
    </location>
</feature>
<dbReference type="Gene3D" id="2.70.70.10">
    <property type="entry name" value="Glucose Permease (Domain IIA)"/>
    <property type="match status" value="1"/>
</dbReference>
<keyword evidence="1" id="KW-0732">Signal</keyword>
<dbReference type="InterPro" id="IPR011055">
    <property type="entry name" value="Dup_hybrid_motif"/>
</dbReference>
<evidence type="ECO:0000256" key="1">
    <source>
        <dbReference type="SAM" id="SignalP"/>
    </source>
</evidence>
<sequence>MRKTMKTTLAVLASLAFIPAAATADVRVGSPFPGTVTATTYYSSGSFHGAVDISSANACGYWGVETGAYGSFHWNVTIRTTGTVCYGNGSGNQNEVKHTFANGKILRQWHFLKTGASVDKTCDRCQIGDEGGTGNVTGPHTHMQVDRNGSNLTGWYDGTTTRGEFLSRGETVGNIAT</sequence>
<dbReference type="EMBL" id="JPMI01000075">
    <property type="protein sequence ID" value="KFA92968.1"/>
    <property type="molecule type" value="Genomic_DNA"/>
</dbReference>